<keyword evidence="4" id="KW-0967">Endosome</keyword>
<evidence type="ECO:0000256" key="6">
    <source>
        <dbReference type="ARBA" id="ARBA00023136"/>
    </source>
</evidence>
<keyword evidence="3" id="KW-0813">Transport</keyword>
<dbReference type="EMBL" id="BJWK01000006">
    <property type="protein sequence ID" value="GEM08771.1"/>
    <property type="molecule type" value="Genomic_DNA"/>
</dbReference>
<evidence type="ECO:0000313" key="9">
    <source>
        <dbReference type="Proteomes" id="UP000321518"/>
    </source>
</evidence>
<dbReference type="OrthoDB" id="441172at2759"/>
<accession>A0A511KEH1</accession>
<dbReference type="GO" id="GO:0015031">
    <property type="term" value="P:protein transport"/>
    <property type="evidence" value="ECO:0007669"/>
    <property type="project" value="UniProtKB-KW"/>
</dbReference>
<evidence type="ECO:0000256" key="5">
    <source>
        <dbReference type="ARBA" id="ARBA00022927"/>
    </source>
</evidence>
<protein>
    <submittedName>
        <fullName evidence="8">SNF7 family protein, charged multivesicular body protein 6</fullName>
    </submittedName>
</protein>
<dbReference type="PANTHER" id="PTHR22761">
    <property type="entry name" value="CHARGED MULTIVESICULAR BODY PROTEIN"/>
    <property type="match status" value="1"/>
</dbReference>
<dbReference type="GO" id="GO:0006900">
    <property type="term" value="P:vesicle budding from membrane"/>
    <property type="evidence" value="ECO:0007669"/>
    <property type="project" value="TreeGrafter"/>
</dbReference>
<evidence type="ECO:0000256" key="2">
    <source>
        <dbReference type="ARBA" id="ARBA00006190"/>
    </source>
</evidence>
<sequence length="219" mass="24505">MLPLCSLGSLPVGQSSSAVKITVQDRSVLDLKLQRDKLKQYQRRIEVVLAREREIAAESLKAGNKQRALTALRQKKYQETLLSQTDAQLETLQKLVQSIEFSLVEKDVLFGLQQGNDVLKQLNKEMDLATVEKLMDDTREGIAYQQEVSELLSSRMSAQDEEDVQAELAALQAEQSGTKLPEAPTHALPEVERPAVSVPFETEARPEERHAERRQAVAA</sequence>
<feature type="region of interest" description="Disordered" evidence="7">
    <location>
        <begin position="171"/>
        <end position="219"/>
    </location>
</feature>
<dbReference type="GO" id="GO:0000815">
    <property type="term" value="C:ESCRT III complex"/>
    <property type="evidence" value="ECO:0007669"/>
    <property type="project" value="TreeGrafter"/>
</dbReference>
<evidence type="ECO:0000256" key="4">
    <source>
        <dbReference type="ARBA" id="ARBA00022753"/>
    </source>
</evidence>
<evidence type="ECO:0000313" key="8">
    <source>
        <dbReference type="EMBL" id="GEM08771.1"/>
    </source>
</evidence>
<organism evidence="8 9">
    <name type="scientific">Rhodotorula toruloides</name>
    <name type="common">Yeast</name>
    <name type="synonym">Rhodosporidium toruloides</name>
    <dbReference type="NCBI Taxonomy" id="5286"/>
    <lineage>
        <taxon>Eukaryota</taxon>
        <taxon>Fungi</taxon>
        <taxon>Dikarya</taxon>
        <taxon>Basidiomycota</taxon>
        <taxon>Pucciniomycotina</taxon>
        <taxon>Microbotryomycetes</taxon>
        <taxon>Sporidiobolales</taxon>
        <taxon>Sporidiobolaceae</taxon>
        <taxon>Rhodotorula</taxon>
    </lineage>
</organism>
<dbReference type="GO" id="GO:0005771">
    <property type="term" value="C:multivesicular body"/>
    <property type="evidence" value="ECO:0007669"/>
    <property type="project" value="TreeGrafter"/>
</dbReference>
<dbReference type="Pfam" id="PF03357">
    <property type="entry name" value="Snf7"/>
    <property type="match status" value="1"/>
</dbReference>
<dbReference type="Gene3D" id="1.10.287.1060">
    <property type="entry name" value="ESAT-6-like"/>
    <property type="match status" value="1"/>
</dbReference>
<evidence type="ECO:0000256" key="7">
    <source>
        <dbReference type="SAM" id="MobiDB-lite"/>
    </source>
</evidence>
<dbReference type="PANTHER" id="PTHR22761:SF5">
    <property type="entry name" value="CHARGED MULTIVESICULAR BODY PROTEIN 6"/>
    <property type="match status" value="1"/>
</dbReference>
<dbReference type="Proteomes" id="UP000321518">
    <property type="component" value="Unassembled WGS sequence"/>
</dbReference>
<dbReference type="GO" id="GO:0032511">
    <property type="term" value="P:late endosome to vacuole transport via multivesicular body sorting pathway"/>
    <property type="evidence" value="ECO:0007669"/>
    <property type="project" value="TreeGrafter"/>
</dbReference>
<gene>
    <name evidence="8" type="ORF">Rt10032_c06g2788</name>
</gene>
<comment type="similarity">
    <text evidence="2">Belongs to the SNF7 family.</text>
</comment>
<feature type="compositionally biased region" description="Basic and acidic residues" evidence="7">
    <location>
        <begin position="202"/>
        <end position="219"/>
    </location>
</feature>
<dbReference type="InterPro" id="IPR005024">
    <property type="entry name" value="Snf7_fam"/>
</dbReference>
<comment type="subcellular location">
    <subcellularLocation>
        <location evidence="1">Endosome membrane</location>
    </subcellularLocation>
</comment>
<keyword evidence="6" id="KW-0472">Membrane</keyword>
<dbReference type="AlphaFoldDB" id="A0A511KEH1"/>
<keyword evidence="5" id="KW-0653">Protein transport</keyword>
<comment type="caution">
    <text evidence="8">The sequence shown here is derived from an EMBL/GenBank/DDBJ whole genome shotgun (WGS) entry which is preliminary data.</text>
</comment>
<reference evidence="8 9" key="1">
    <citation type="submission" date="2019-07" db="EMBL/GenBank/DDBJ databases">
        <title>Rhodotorula toruloides NBRC10032 genome sequencing.</title>
        <authorList>
            <person name="Shida Y."/>
            <person name="Takaku H."/>
            <person name="Ogasawara W."/>
            <person name="Mori K."/>
        </authorList>
    </citation>
    <scope>NUCLEOTIDE SEQUENCE [LARGE SCALE GENOMIC DNA]</scope>
    <source>
        <strain evidence="8 9">NBRC10032</strain>
    </source>
</reference>
<proteinExistence type="inferred from homology"/>
<evidence type="ECO:0000256" key="1">
    <source>
        <dbReference type="ARBA" id="ARBA00004608"/>
    </source>
</evidence>
<evidence type="ECO:0000256" key="3">
    <source>
        <dbReference type="ARBA" id="ARBA00022448"/>
    </source>
</evidence>
<name>A0A511KEH1_RHOTO</name>